<feature type="domain" description="SPT23/MGA2-like DNA-binding" evidence="2">
    <location>
        <begin position="261"/>
        <end position="349"/>
    </location>
</feature>
<feature type="compositionally biased region" description="Low complexity" evidence="1">
    <location>
        <begin position="51"/>
        <end position="74"/>
    </location>
</feature>
<dbReference type="AlphaFoldDB" id="A0A0G2ERQ9"/>
<organism evidence="3 4">
    <name type="scientific">Diplodia seriata</name>
    <dbReference type="NCBI Taxonomy" id="420778"/>
    <lineage>
        <taxon>Eukaryota</taxon>
        <taxon>Fungi</taxon>
        <taxon>Dikarya</taxon>
        <taxon>Ascomycota</taxon>
        <taxon>Pezizomycotina</taxon>
        <taxon>Dothideomycetes</taxon>
        <taxon>Dothideomycetes incertae sedis</taxon>
        <taxon>Botryosphaeriales</taxon>
        <taxon>Botryosphaeriaceae</taxon>
        <taxon>Diplodia</taxon>
    </lineage>
</organism>
<feature type="region of interest" description="Disordered" evidence="1">
    <location>
        <begin position="346"/>
        <end position="381"/>
    </location>
</feature>
<feature type="compositionally biased region" description="Polar residues" evidence="1">
    <location>
        <begin position="75"/>
        <end position="93"/>
    </location>
</feature>
<evidence type="ECO:0000313" key="4">
    <source>
        <dbReference type="Proteomes" id="UP000034182"/>
    </source>
</evidence>
<feature type="domain" description="SPT23/MGA2-like DNA-binding" evidence="2">
    <location>
        <begin position="377"/>
        <end position="470"/>
    </location>
</feature>
<feature type="region of interest" description="Disordered" evidence="1">
    <location>
        <begin position="49"/>
        <end position="154"/>
    </location>
</feature>
<name>A0A0G2ERQ9_9PEZI</name>
<gene>
    <name evidence="3" type="ORF">UCDDS831_g02166</name>
</gene>
<evidence type="ECO:0000259" key="2">
    <source>
        <dbReference type="Pfam" id="PF25603"/>
    </source>
</evidence>
<comment type="caution">
    <text evidence="3">The sequence shown here is derived from an EMBL/GenBank/DDBJ whole genome shotgun (WGS) entry which is preliminary data.</text>
</comment>
<evidence type="ECO:0000256" key="1">
    <source>
        <dbReference type="SAM" id="MobiDB-lite"/>
    </source>
</evidence>
<proteinExistence type="predicted"/>
<dbReference type="Pfam" id="PF25603">
    <property type="entry name" value="SPT23_MGA2_DBD"/>
    <property type="match status" value="2"/>
</dbReference>
<dbReference type="InterPro" id="IPR057962">
    <property type="entry name" value="SPT23_MGA2_DBD"/>
</dbReference>
<accession>A0A0G2ERQ9</accession>
<evidence type="ECO:0000313" key="3">
    <source>
        <dbReference type="EMBL" id="KKY24826.1"/>
    </source>
</evidence>
<reference evidence="3 4" key="1">
    <citation type="submission" date="2015-03" db="EMBL/GenBank/DDBJ databases">
        <authorList>
            <person name="Morales-Cruz A."/>
            <person name="Amrine K.C."/>
            <person name="Cantu D."/>
        </authorList>
    </citation>
    <scope>NUCLEOTIDE SEQUENCE [LARGE SCALE GENOMIC DNA]</scope>
    <source>
        <strain evidence="3">DS831</strain>
    </source>
</reference>
<protein>
    <submittedName>
        <fullName evidence="3">Putative membrane-tethered transcription factor</fullName>
    </submittedName>
</protein>
<reference evidence="3 4" key="2">
    <citation type="submission" date="2015-05" db="EMBL/GenBank/DDBJ databases">
        <title>Distinctive expansion of gene families associated with plant cell wall degradation and secondary metabolism in the genomes of grapevine trunk pathogens.</title>
        <authorList>
            <person name="Lawrence D.P."/>
            <person name="Travadon R."/>
            <person name="Rolshausen P.E."/>
            <person name="Baumgartner K."/>
        </authorList>
    </citation>
    <scope>NUCLEOTIDE SEQUENCE [LARGE SCALE GENOMIC DNA]</scope>
    <source>
        <strain evidence="3">DS831</strain>
    </source>
</reference>
<dbReference type="Proteomes" id="UP000034182">
    <property type="component" value="Unassembled WGS sequence"/>
</dbReference>
<feature type="compositionally biased region" description="Low complexity" evidence="1">
    <location>
        <begin position="94"/>
        <end position="108"/>
    </location>
</feature>
<sequence>MATDDSYVPRIMDADMAEQWATDEPMFEPPGLHPDDPYDFGAFIDTNAFVSSPAPGQASLASLASPAKAFAARSEQTPAPLQPQSGLQPRSHMSSSPDSSSQDSSSESSGRRKRKTTSSDSSPSALFGGMDNHMDDWQTDSMAGLDGASNGRDSMFVKREPQDFLGLEHDMDSLGKSMTSHLGVGSSNGSPAFNFGSPDHTVSPDQTVAPSKLEQHSSEMRASAQTNMWQHELSPTQAPLSYPGADAVVFSNVASGRPPPAHLHISQDGNKSRVETQICIRLTLDPMPPGVTKLHLPTHTVSKPKLLAKEIIKAPDTLELHTSLVCASAMDKPELCKIALKRAAGYESNTRKSQPRRPSKGDMTEDNPDDPDKPSNGAEVRICQNCVQRERKRAARKRVKKQEDEEAWAEYEYERVIVFNDKEYKDWGAPAPPKQGEINTPAYPPSAMQIEVPMRIACYCRHQGEKNGFR</sequence>
<dbReference type="EMBL" id="LAQI01000055">
    <property type="protein sequence ID" value="KKY24826.1"/>
    <property type="molecule type" value="Genomic_DNA"/>
</dbReference>